<dbReference type="InterPro" id="IPR002155">
    <property type="entry name" value="Thiolase"/>
</dbReference>
<dbReference type="Pfam" id="PF00108">
    <property type="entry name" value="Thiolase_N"/>
    <property type="match status" value="1"/>
</dbReference>
<dbReference type="InterPro" id="IPR016039">
    <property type="entry name" value="Thiolase-like"/>
</dbReference>
<gene>
    <name evidence="3" type="ORF">E8K88_15295</name>
</gene>
<feature type="domain" description="Thiolase N-terminal" evidence="1">
    <location>
        <begin position="14"/>
        <end position="189"/>
    </location>
</feature>
<evidence type="ECO:0000313" key="4">
    <source>
        <dbReference type="Proteomes" id="UP000306236"/>
    </source>
</evidence>
<organism evidence="3 4">
    <name type="scientific">Lampropedia aestuarii</name>
    <dbReference type="NCBI Taxonomy" id="2562762"/>
    <lineage>
        <taxon>Bacteria</taxon>
        <taxon>Pseudomonadati</taxon>
        <taxon>Pseudomonadota</taxon>
        <taxon>Betaproteobacteria</taxon>
        <taxon>Burkholderiales</taxon>
        <taxon>Comamonadaceae</taxon>
        <taxon>Lampropedia</taxon>
    </lineage>
</organism>
<dbReference type="AlphaFoldDB" id="A0A4V6S763"/>
<dbReference type="InterPro" id="IPR055140">
    <property type="entry name" value="Thiolase_C_2"/>
</dbReference>
<dbReference type="PIRSF" id="PIRSF000429">
    <property type="entry name" value="Ac-CoA_Ac_transf"/>
    <property type="match status" value="1"/>
</dbReference>
<comment type="caution">
    <text evidence="3">The sequence shown here is derived from an EMBL/GenBank/DDBJ whole genome shotgun (WGS) entry which is preliminary data.</text>
</comment>
<proteinExistence type="predicted"/>
<dbReference type="OrthoDB" id="9785768at2"/>
<dbReference type="PANTHER" id="PTHR42870">
    <property type="entry name" value="ACETYL-COA C-ACETYLTRANSFERASE"/>
    <property type="match status" value="1"/>
</dbReference>
<dbReference type="Pfam" id="PF22691">
    <property type="entry name" value="Thiolase_C_1"/>
    <property type="match status" value="1"/>
</dbReference>
<dbReference type="InterPro" id="IPR020616">
    <property type="entry name" value="Thiolase_N"/>
</dbReference>
<keyword evidence="4" id="KW-1185">Reference proteome</keyword>
<evidence type="ECO:0000313" key="3">
    <source>
        <dbReference type="EMBL" id="THJ31382.1"/>
    </source>
</evidence>
<protein>
    <submittedName>
        <fullName evidence="3">Thiolase domain-containing protein</fullName>
    </submittedName>
</protein>
<evidence type="ECO:0000259" key="2">
    <source>
        <dbReference type="Pfam" id="PF22691"/>
    </source>
</evidence>
<dbReference type="NCBIfam" id="NF004936">
    <property type="entry name" value="PRK06289.1"/>
    <property type="match status" value="1"/>
</dbReference>
<dbReference type="GO" id="GO:0003988">
    <property type="term" value="F:acetyl-CoA C-acyltransferase activity"/>
    <property type="evidence" value="ECO:0007669"/>
    <property type="project" value="UniProtKB-ARBA"/>
</dbReference>
<dbReference type="CDD" id="cd00829">
    <property type="entry name" value="SCP-x_thiolase"/>
    <property type="match status" value="1"/>
</dbReference>
<reference evidence="3 4" key="1">
    <citation type="submission" date="2019-04" db="EMBL/GenBank/DDBJ databases">
        <title>Lampropedia sp YIM MLB12 draf genome.</title>
        <authorList>
            <person name="Wang Y.-X."/>
        </authorList>
    </citation>
    <scope>NUCLEOTIDE SEQUENCE [LARGE SCALE GENOMIC DNA]</scope>
    <source>
        <strain evidence="3 4">YIM MLB12</strain>
    </source>
</reference>
<dbReference type="EMBL" id="SSWX01000024">
    <property type="protein sequence ID" value="THJ31382.1"/>
    <property type="molecule type" value="Genomic_DNA"/>
</dbReference>
<dbReference type="SUPFAM" id="SSF53901">
    <property type="entry name" value="Thiolase-like"/>
    <property type="match status" value="2"/>
</dbReference>
<evidence type="ECO:0000259" key="1">
    <source>
        <dbReference type="Pfam" id="PF00108"/>
    </source>
</evidence>
<name>A0A4V6S763_9BURK</name>
<dbReference type="Gene3D" id="3.40.47.10">
    <property type="match status" value="1"/>
</dbReference>
<dbReference type="Proteomes" id="UP000306236">
    <property type="component" value="Unassembled WGS sequence"/>
</dbReference>
<feature type="domain" description="Thiolase C-terminal" evidence="2">
    <location>
        <begin position="269"/>
        <end position="408"/>
    </location>
</feature>
<dbReference type="RefSeq" id="WP_136407544.1">
    <property type="nucleotide sequence ID" value="NZ_SSWX01000024.1"/>
</dbReference>
<sequence>MTQATYILGGYQSDFAKAWSRQGQDISDMVREATAQALEATQVAASEVQSIHVGNAFGELQRQQAHLGSMVAQMVPELDGVAAMRHEGACASSSLGVLSAMAEIESGRYDCVLVLGVEEFKNTSGHEASRNQNAASWQGHEGIDCQFMWPAAFGVVAAEYERRYGLDRRYLNRIAELNYGHAKLNPLAQTRNWQFNELSFTDDDEANPLIEPGTRRQDCGQVTDGAVAVILASERFARGYAERNGKTLADLARISGWGHHNTYLRLQDKLAASQGAEYVFPHLRQTIVDAWLRAGISGTEDLSGIETHDCFTTTEYVAIDHFGLTPPGQSWQAVADGSIDRDGRCPINMSGGLIGCGHPVGATGVRMLLDCARQVTGQAGAMQIPGAQRMQTLNIGGSFATVVSFVVERAEGD</sequence>
<dbReference type="PANTHER" id="PTHR42870:SF1">
    <property type="entry name" value="NON-SPECIFIC LIPID-TRANSFER PROTEIN-LIKE 2"/>
    <property type="match status" value="1"/>
</dbReference>
<accession>A0A4V6S763</accession>